<dbReference type="GO" id="GO:0005524">
    <property type="term" value="F:ATP binding"/>
    <property type="evidence" value="ECO:0007669"/>
    <property type="project" value="UniProtKB-KW"/>
</dbReference>
<keyword evidence="2" id="KW-0378">Hydrolase</keyword>
<dbReference type="PANTHER" id="PTHR47960">
    <property type="entry name" value="DEAD-BOX ATP-DEPENDENT RNA HELICASE 50"/>
    <property type="match status" value="1"/>
</dbReference>
<dbReference type="InterPro" id="IPR011545">
    <property type="entry name" value="DEAD/DEAH_box_helicase_dom"/>
</dbReference>
<dbReference type="Proteomes" id="UP000245207">
    <property type="component" value="Unassembled WGS sequence"/>
</dbReference>
<keyword evidence="4" id="KW-0067">ATP-binding</keyword>
<feature type="compositionally biased region" description="Basic and acidic residues" evidence="5">
    <location>
        <begin position="71"/>
        <end position="91"/>
    </location>
</feature>
<keyword evidence="1" id="KW-0547">Nucleotide-binding</keyword>
<accession>A0A2U1NNZ5</accession>
<evidence type="ECO:0000259" key="6">
    <source>
        <dbReference type="Pfam" id="PF00270"/>
    </source>
</evidence>
<dbReference type="GO" id="GO:0004386">
    <property type="term" value="F:helicase activity"/>
    <property type="evidence" value="ECO:0007669"/>
    <property type="project" value="UniProtKB-KW"/>
</dbReference>
<dbReference type="STRING" id="35608.A0A2U1NNZ5"/>
<dbReference type="Pfam" id="PF00270">
    <property type="entry name" value="DEAD"/>
    <property type="match status" value="1"/>
</dbReference>
<feature type="compositionally biased region" description="Basic residues" evidence="5">
    <location>
        <begin position="9"/>
        <end position="20"/>
    </location>
</feature>
<evidence type="ECO:0000256" key="2">
    <source>
        <dbReference type="ARBA" id="ARBA00022801"/>
    </source>
</evidence>
<gene>
    <name evidence="7" type="ORF">CTI12_AA243910</name>
</gene>
<sequence length="393" mass="43601">MPSGEDAIRKKKNKSIRKKLRSESNKVSNRVAAIIAQKKRRQSGKRRMCQGMCFSLPTLEDPFNDKYVNPDSKENDKTKSNKKDRPSKGDDNLTENGSDAPRNKRKANDKSELNGKNQVHKKARVEIGSPLSDKDSTKKLNGSKNEGCPSKFLISCLKTIQEMMHHNEAFEPGKPLFFDTWGFEFWRCYSNGMHVLETSGGATMEQIAWIASSAVDTITRKEKEGVSFTSPYLLFLVPSQEKATEVRSVCKPLKAFGIHTVSLHSGASIDHQIHGLKTCEPEFLVCTPDRLSELVSMEAVDISGVCSLIVDGLDISSGDAYLDSIKSIKRHISVDPHTVVFCSGLTDPHSPAVSSVIPSPMCRLSRDEVTVKKSRDITKSIDVVTSSKKKLQK</sequence>
<feature type="region of interest" description="Disordered" evidence="5">
    <location>
        <begin position="1"/>
        <end position="143"/>
    </location>
</feature>
<dbReference type="OrthoDB" id="1902637at2759"/>
<evidence type="ECO:0000313" key="8">
    <source>
        <dbReference type="Proteomes" id="UP000245207"/>
    </source>
</evidence>
<name>A0A2U1NNZ5_ARTAN</name>
<dbReference type="GO" id="GO:0016787">
    <property type="term" value="F:hydrolase activity"/>
    <property type="evidence" value="ECO:0007669"/>
    <property type="project" value="UniProtKB-KW"/>
</dbReference>
<proteinExistence type="predicted"/>
<dbReference type="EMBL" id="PKPP01002444">
    <property type="protein sequence ID" value="PWA75229.1"/>
    <property type="molecule type" value="Genomic_DNA"/>
</dbReference>
<dbReference type="GO" id="GO:0003676">
    <property type="term" value="F:nucleic acid binding"/>
    <property type="evidence" value="ECO:0007669"/>
    <property type="project" value="InterPro"/>
</dbReference>
<evidence type="ECO:0000313" key="7">
    <source>
        <dbReference type="EMBL" id="PWA75229.1"/>
    </source>
</evidence>
<feature type="domain" description="DEAD/DEAH-box helicase" evidence="6">
    <location>
        <begin position="228"/>
        <end position="343"/>
    </location>
</feature>
<reference evidence="7 8" key="1">
    <citation type="journal article" date="2018" name="Mol. Plant">
        <title>The genome of Artemisia annua provides insight into the evolution of Asteraceae family and artemisinin biosynthesis.</title>
        <authorList>
            <person name="Shen Q."/>
            <person name="Zhang L."/>
            <person name="Liao Z."/>
            <person name="Wang S."/>
            <person name="Yan T."/>
            <person name="Shi P."/>
            <person name="Liu M."/>
            <person name="Fu X."/>
            <person name="Pan Q."/>
            <person name="Wang Y."/>
            <person name="Lv Z."/>
            <person name="Lu X."/>
            <person name="Zhang F."/>
            <person name="Jiang W."/>
            <person name="Ma Y."/>
            <person name="Chen M."/>
            <person name="Hao X."/>
            <person name="Li L."/>
            <person name="Tang Y."/>
            <person name="Lv G."/>
            <person name="Zhou Y."/>
            <person name="Sun X."/>
            <person name="Brodelius P.E."/>
            <person name="Rose J.K.C."/>
            <person name="Tang K."/>
        </authorList>
    </citation>
    <scope>NUCLEOTIDE SEQUENCE [LARGE SCALE GENOMIC DNA]</scope>
    <source>
        <strain evidence="8">cv. Huhao1</strain>
        <tissue evidence="7">Leaf</tissue>
    </source>
</reference>
<feature type="compositionally biased region" description="Basic residues" evidence="5">
    <location>
        <begin position="37"/>
        <end position="48"/>
    </location>
</feature>
<evidence type="ECO:0000256" key="3">
    <source>
        <dbReference type="ARBA" id="ARBA00022806"/>
    </source>
</evidence>
<dbReference type="InterPro" id="IPR027417">
    <property type="entry name" value="P-loop_NTPase"/>
</dbReference>
<protein>
    <submittedName>
        <fullName evidence="7">DNA/RNA helicase, DEAD/DEAH box type, N-terminal</fullName>
    </submittedName>
</protein>
<keyword evidence="8" id="KW-1185">Reference proteome</keyword>
<organism evidence="7 8">
    <name type="scientific">Artemisia annua</name>
    <name type="common">Sweet wormwood</name>
    <dbReference type="NCBI Taxonomy" id="35608"/>
    <lineage>
        <taxon>Eukaryota</taxon>
        <taxon>Viridiplantae</taxon>
        <taxon>Streptophyta</taxon>
        <taxon>Embryophyta</taxon>
        <taxon>Tracheophyta</taxon>
        <taxon>Spermatophyta</taxon>
        <taxon>Magnoliopsida</taxon>
        <taxon>eudicotyledons</taxon>
        <taxon>Gunneridae</taxon>
        <taxon>Pentapetalae</taxon>
        <taxon>asterids</taxon>
        <taxon>campanulids</taxon>
        <taxon>Asterales</taxon>
        <taxon>Asteraceae</taxon>
        <taxon>Asteroideae</taxon>
        <taxon>Anthemideae</taxon>
        <taxon>Artemisiinae</taxon>
        <taxon>Artemisia</taxon>
    </lineage>
</organism>
<dbReference type="Gene3D" id="3.40.50.300">
    <property type="entry name" value="P-loop containing nucleotide triphosphate hydrolases"/>
    <property type="match status" value="1"/>
</dbReference>
<dbReference type="AlphaFoldDB" id="A0A2U1NNZ5"/>
<evidence type="ECO:0000256" key="4">
    <source>
        <dbReference type="ARBA" id="ARBA00022840"/>
    </source>
</evidence>
<evidence type="ECO:0000256" key="5">
    <source>
        <dbReference type="SAM" id="MobiDB-lite"/>
    </source>
</evidence>
<dbReference type="SUPFAM" id="SSF52540">
    <property type="entry name" value="P-loop containing nucleoside triphosphate hydrolases"/>
    <property type="match status" value="1"/>
</dbReference>
<comment type="caution">
    <text evidence="7">The sequence shown here is derived from an EMBL/GenBank/DDBJ whole genome shotgun (WGS) entry which is preliminary data.</text>
</comment>
<keyword evidence="3 7" id="KW-0347">Helicase</keyword>
<evidence type="ECO:0000256" key="1">
    <source>
        <dbReference type="ARBA" id="ARBA00022741"/>
    </source>
</evidence>